<reference evidence="3" key="1">
    <citation type="submission" date="2009-10" db="EMBL/GenBank/DDBJ databases">
        <title>Diversity of trophic interactions inside an arsenic-rich microbial ecosystem.</title>
        <authorList>
            <person name="Bertin P.N."/>
            <person name="Heinrich-Salmeron A."/>
            <person name="Pelletier E."/>
            <person name="Goulhen-Chollet F."/>
            <person name="Arsene-Ploetze F."/>
            <person name="Gallien S."/>
            <person name="Calteau A."/>
            <person name="Vallenet D."/>
            <person name="Casiot C."/>
            <person name="Chane-Woon-Ming B."/>
            <person name="Giloteaux L."/>
            <person name="Barakat M."/>
            <person name="Bonnefoy V."/>
            <person name="Bruneel O."/>
            <person name="Chandler M."/>
            <person name="Cleiss J."/>
            <person name="Duran R."/>
            <person name="Elbaz-Poulichet F."/>
            <person name="Fonknechten N."/>
            <person name="Lauga B."/>
            <person name="Mornico D."/>
            <person name="Ortet P."/>
            <person name="Schaeffer C."/>
            <person name="Siguier P."/>
            <person name="Alexander Thil Smith A."/>
            <person name="Van Dorsselaer A."/>
            <person name="Weissenbach J."/>
            <person name="Medigue C."/>
            <person name="Le Paslier D."/>
        </authorList>
    </citation>
    <scope>NUCLEOTIDE SEQUENCE</scope>
</reference>
<comment type="caution">
    <text evidence="3">The sequence shown here is derived from an EMBL/GenBank/DDBJ whole genome shotgun (WGS) entry which is preliminary data.</text>
</comment>
<dbReference type="PANTHER" id="PTHR30160">
    <property type="entry name" value="TETRAACYLDISACCHARIDE 4'-KINASE-RELATED"/>
    <property type="match status" value="1"/>
</dbReference>
<dbReference type="SUPFAM" id="SSF53756">
    <property type="entry name" value="UDP-Glycosyltransferase/glycogen phosphorylase"/>
    <property type="match status" value="1"/>
</dbReference>
<dbReference type="Pfam" id="PF01075">
    <property type="entry name" value="Glyco_transf_9"/>
    <property type="match status" value="1"/>
</dbReference>
<evidence type="ECO:0000313" key="3">
    <source>
        <dbReference type="EMBL" id="CBI07096.1"/>
    </source>
</evidence>
<dbReference type="GO" id="GO:0009244">
    <property type="term" value="P:lipopolysaccharide core region biosynthetic process"/>
    <property type="evidence" value="ECO:0007669"/>
    <property type="project" value="TreeGrafter"/>
</dbReference>
<dbReference type="GO" id="GO:0005829">
    <property type="term" value="C:cytosol"/>
    <property type="evidence" value="ECO:0007669"/>
    <property type="project" value="TreeGrafter"/>
</dbReference>
<dbReference type="EMBL" id="CABQ01000064">
    <property type="protein sequence ID" value="CBI07096.1"/>
    <property type="molecule type" value="Genomic_DNA"/>
</dbReference>
<evidence type="ECO:0000256" key="2">
    <source>
        <dbReference type="ARBA" id="ARBA00022679"/>
    </source>
</evidence>
<sequence>MRLNTMRRLDRWAGIPLCLLATLWVRCLDFIHGTRPIATDRKPRRVLFLELSEMGTTVIAEPAMRCVRDNLGAEIFFAIFARNVESLHLIDAVPRDHILTLRDDNLWVLFADSLRFLLWTRRNRIDAVLDLELFSRFSALLTGLSGAPIRIGFHRFHAEGLYRGSMLTHRVSYNGHIHMAKNFLAMAHALTATRPELPYAKIPIADHEIQVTPATIAPEEIDAVSCLIRQVYPDFERMRIVLLNPNSSEMLPQRRWPRENFKRLAQLLVRDRHDTLVLITGSVAERDEALWMEAQINHPRVRSLAGMHSLRALLPLYAISHALVTNDSGPAHFSALTPIRSIVLFGPETPALYASLGNTTSLTARLACSPCVTAANQKNSACDDPVCMRILTPERVLDAVRAALESATQPVMKLASPELQHSELV</sequence>
<dbReference type="InterPro" id="IPR002201">
    <property type="entry name" value="Glyco_trans_9"/>
</dbReference>
<name>E6QIN0_9ZZZZ</name>
<dbReference type="PANTHER" id="PTHR30160:SF7">
    <property type="entry name" value="ADP-HEPTOSE--LPS HEPTOSYLTRANSFERASE 2"/>
    <property type="match status" value="1"/>
</dbReference>
<proteinExistence type="predicted"/>
<dbReference type="InterPro" id="IPR051199">
    <property type="entry name" value="LPS_LOS_Heptosyltrfase"/>
</dbReference>
<keyword evidence="1" id="KW-0328">Glycosyltransferase</keyword>
<evidence type="ECO:0000256" key="1">
    <source>
        <dbReference type="ARBA" id="ARBA00022676"/>
    </source>
</evidence>
<organism evidence="3">
    <name type="scientific">mine drainage metagenome</name>
    <dbReference type="NCBI Taxonomy" id="410659"/>
    <lineage>
        <taxon>unclassified sequences</taxon>
        <taxon>metagenomes</taxon>
        <taxon>ecological metagenomes</taxon>
    </lineage>
</organism>
<protein>
    <submittedName>
        <fullName evidence="3">Glycosyl transferase, family 9</fullName>
    </submittedName>
</protein>
<accession>E6QIN0</accession>
<dbReference type="Gene3D" id="3.40.50.2000">
    <property type="entry name" value="Glycogen Phosphorylase B"/>
    <property type="match status" value="2"/>
</dbReference>
<dbReference type="AlphaFoldDB" id="E6QIN0"/>
<dbReference type="GO" id="GO:0008713">
    <property type="term" value="F:ADP-heptose-lipopolysaccharide heptosyltransferase activity"/>
    <property type="evidence" value="ECO:0007669"/>
    <property type="project" value="TreeGrafter"/>
</dbReference>
<dbReference type="CDD" id="cd03789">
    <property type="entry name" value="GT9_LPS_heptosyltransferase"/>
    <property type="match status" value="1"/>
</dbReference>
<gene>
    <name evidence="3" type="ORF">CARN6_0410</name>
</gene>
<keyword evidence="2 3" id="KW-0808">Transferase</keyword>